<evidence type="ECO:0000259" key="1">
    <source>
        <dbReference type="Pfam" id="PF17989"/>
    </source>
</evidence>
<dbReference type="InterPro" id="IPR040607">
    <property type="entry name" value="ALP_N"/>
</dbReference>
<reference evidence="2 3" key="1">
    <citation type="journal article" date="2019" name="Int. J. Syst. Evol. Microbiol.">
        <title>The Global Catalogue of Microorganisms (GCM) 10K type strain sequencing project: providing services to taxonomists for standard genome sequencing and annotation.</title>
        <authorList>
            <consortium name="The Broad Institute Genomics Platform"/>
            <consortium name="The Broad Institute Genome Sequencing Center for Infectious Disease"/>
            <person name="Wu L."/>
            <person name="Ma J."/>
        </authorList>
    </citation>
    <scope>NUCLEOTIDE SEQUENCE [LARGE SCALE GENOMIC DNA]</scope>
    <source>
        <strain evidence="2 3">JCM 12389</strain>
    </source>
</reference>
<dbReference type="RefSeq" id="WP_343839755.1">
    <property type="nucleotide sequence ID" value="NZ_BAAADO010000003.1"/>
</dbReference>
<dbReference type="Proteomes" id="UP001500880">
    <property type="component" value="Unassembled WGS sequence"/>
</dbReference>
<proteinExistence type="predicted"/>
<sequence length="278" mass="31163">MILGIDAGNHRVKASGPFGVRSFYSNICDWFEREVDEQFGADDMEFEYEGRKGFAGSIAMYEDEFGGGNMMGDTKAHEDAIIRILLAVHRYCPNYEDIYLVTGQPIKKHKEQEKRFIKEALLGSRKITVNHEVKQFNIQGVEVAPEGSAAIWAKPTNGLVRVLDVGSGTVNAATLQDMRHINTQSDTFHFGVETVRNKDYGAMARGIIKNLSKKWNRDDVVYIVGGIAKLIAPFIQRYFPNAVVLQPEIQKANRLTLVEPVFSNAVAFNELAIRKFSA</sequence>
<dbReference type="Pfam" id="PF17989">
    <property type="entry name" value="ALP_N"/>
    <property type="match status" value="1"/>
</dbReference>
<dbReference type="InterPro" id="IPR043129">
    <property type="entry name" value="ATPase_NBD"/>
</dbReference>
<feature type="domain" description="Actin-like protein N-terminal" evidence="1">
    <location>
        <begin position="4"/>
        <end position="147"/>
    </location>
</feature>
<evidence type="ECO:0000313" key="3">
    <source>
        <dbReference type="Proteomes" id="UP001500880"/>
    </source>
</evidence>
<name>A0ABN1B7R4_9BACI</name>
<protein>
    <recommendedName>
        <fullName evidence="1">Actin-like protein N-terminal domain-containing protein</fullName>
    </recommendedName>
</protein>
<evidence type="ECO:0000313" key="2">
    <source>
        <dbReference type="EMBL" id="GAA0491435.1"/>
    </source>
</evidence>
<organism evidence="2 3">
    <name type="scientific">Salinibacillus aidingensis</name>
    <dbReference type="NCBI Taxonomy" id="237684"/>
    <lineage>
        <taxon>Bacteria</taxon>
        <taxon>Bacillati</taxon>
        <taxon>Bacillota</taxon>
        <taxon>Bacilli</taxon>
        <taxon>Bacillales</taxon>
        <taxon>Bacillaceae</taxon>
        <taxon>Salinibacillus</taxon>
    </lineage>
</organism>
<accession>A0ABN1B7R4</accession>
<gene>
    <name evidence="2" type="ORF">GCM10008986_16940</name>
</gene>
<dbReference type="Gene3D" id="3.30.420.40">
    <property type="match status" value="1"/>
</dbReference>
<dbReference type="EMBL" id="BAAADO010000003">
    <property type="protein sequence ID" value="GAA0491435.1"/>
    <property type="molecule type" value="Genomic_DNA"/>
</dbReference>
<dbReference type="SUPFAM" id="SSF53067">
    <property type="entry name" value="Actin-like ATPase domain"/>
    <property type="match status" value="1"/>
</dbReference>
<dbReference type="CDD" id="cd10227">
    <property type="entry name" value="ASKHA_NBD_ParM-like"/>
    <property type="match status" value="1"/>
</dbReference>
<comment type="caution">
    <text evidence="2">The sequence shown here is derived from an EMBL/GenBank/DDBJ whole genome shotgun (WGS) entry which is preliminary data.</text>
</comment>
<keyword evidence="3" id="KW-1185">Reference proteome</keyword>